<dbReference type="AlphaFoldDB" id="A0A316J4K3"/>
<proteinExistence type="inferred from homology"/>
<comment type="subunit">
    <text evidence="9">The complex comprises the extracytoplasmic solute receptor protein and the two transmembrane proteins.</text>
</comment>
<evidence type="ECO:0000256" key="3">
    <source>
        <dbReference type="ARBA" id="ARBA00022475"/>
    </source>
</evidence>
<evidence type="ECO:0000256" key="9">
    <source>
        <dbReference type="RuleBase" id="RU369079"/>
    </source>
</evidence>
<name>A0A316J4K3_9HYPH</name>
<keyword evidence="6 9" id="KW-1133">Transmembrane helix</keyword>
<dbReference type="InterPro" id="IPR055348">
    <property type="entry name" value="DctQ"/>
</dbReference>
<dbReference type="PANTHER" id="PTHR35011:SF2">
    <property type="entry name" value="2,3-DIKETO-L-GULONATE TRAP TRANSPORTER SMALL PERMEASE PROTEIN YIAM"/>
    <property type="match status" value="1"/>
</dbReference>
<comment type="caution">
    <text evidence="11">The sequence shown here is derived from an EMBL/GenBank/DDBJ whole genome shotgun (WGS) entry which is preliminary data.</text>
</comment>
<dbReference type="EMBL" id="QGDB01000014">
    <property type="protein sequence ID" value="PWL16316.1"/>
    <property type="molecule type" value="Genomic_DNA"/>
</dbReference>
<keyword evidence="5 9" id="KW-0812">Transmembrane</keyword>
<organism evidence="11 12">
    <name type="scientific">Falsochrobactrum shanghaiense</name>
    <dbReference type="NCBI Taxonomy" id="2201899"/>
    <lineage>
        <taxon>Bacteria</taxon>
        <taxon>Pseudomonadati</taxon>
        <taxon>Pseudomonadota</taxon>
        <taxon>Alphaproteobacteria</taxon>
        <taxon>Hyphomicrobiales</taxon>
        <taxon>Brucellaceae</taxon>
        <taxon>Falsochrobactrum</taxon>
    </lineage>
</organism>
<evidence type="ECO:0000256" key="5">
    <source>
        <dbReference type="ARBA" id="ARBA00022692"/>
    </source>
</evidence>
<evidence type="ECO:0000256" key="1">
    <source>
        <dbReference type="ARBA" id="ARBA00004429"/>
    </source>
</evidence>
<feature type="transmembrane region" description="Helical" evidence="9">
    <location>
        <begin position="21"/>
        <end position="44"/>
    </location>
</feature>
<dbReference type="GO" id="GO:0015740">
    <property type="term" value="P:C4-dicarboxylate transport"/>
    <property type="evidence" value="ECO:0007669"/>
    <property type="project" value="TreeGrafter"/>
</dbReference>
<dbReference type="OrthoDB" id="4964541at2"/>
<keyword evidence="2 9" id="KW-0813">Transport</keyword>
<keyword evidence="12" id="KW-1185">Reference proteome</keyword>
<evidence type="ECO:0000259" key="10">
    <source>
        <dbReference type="Pfam" id="PF04290"/>
    </source>
</evidence>
<comment type="function">
    <text evidence="9">Part of the tripartite ATP-independent periplasmic (TRAP) transport system.</text>
</comment>
<feature type="domain" description="Tripartite ATP-independent periplasmic transporters DctQ component" evidence="10">
    <location>
        <begin position="31"/>
        <end position="154"/>
    </location>
</feature>
<comment type="subcellular location">
    <subcellularLocation>
        <location evidence="1 9">Cell inner membrane</location>
        <topology evidence="1 9">Multi-pass membrane protein</topology>
    </subcellularLocation>
</comment>
<evidence type="ECO:0000256" key="4">
    <source>
        <dbReference type="ARBA" id="ARBA00022519"/>
    </source>
</evidence>
<evidence type="ECO:0000313" key="12">
    <source>
        <dbReference type="Proteomes" id="UP000245865"/>
    </source>
</evidence>
<keyword evidence="4 9" id="KW-0997">Cell inner membrane</keyword>
<dbReference type="GO" id="GO:0005886">
    <property type="term" value="C:plasma membrane"/>
    <property type="evidence" value="ECO:0007669"/>
    <property type="project" value="UniProtKB-SubCell"/>
</dbReference>
<keyword evidence="3" id="KW-1003">Cell membrane</keyword>
<dbReference type="Pfam" id="PF04290">
    <property type="entry name" value="DctQ"/>
    <property type="match status" value="1"/>
</dbReference>
<accession>A0A316J4K3</accession>
<keyword evidence="7 9" id="KW-0472">Membrane</keyword>
<evidence type="ECO:0000256" key="6">
    <source>
        <dbReference type="ARBA" id="ARBA00022989"/>
    </source>
</evidence>
<feature type="transmembrane region" description="Helical" evidence="9">
    <location>
        <begin position="56"/>
        <end position="73"/>
    </location>
</feature>
<sequence>MQDVPIPRLRISNAIDSVAGAVGGLFVATFTAIIVYVVICRYAFSFTPRWSEEIPRLLLVWVTFIGAVSAFVRNTHLCAGLTDLMIAPGRFRTFLARLARLASYLFLIVVFWSGWQITGVTWSHETTVLSWPAGLSYLALPVTAAAAFIALVAAELRK</sequence>
<evidence type="ECO:0000256" key="7">
    <source>
        <dbReference type="ARBA" id="ARBA00023136"/>
    </source>
</evidence>
<feature type="transmembrane region" description="Helical" evidence="9">
    <location>
        <begin position="135"/>
        <end position="154"/>
    </location>
</feature>
<protein>
    <recommendedName>
        <fullName evidence="9">TRAP transporter small permease protein</fullName>
    </recommendedName>
</protein>
<comment type="similarity">
    <text evidence="8 9">Belongs to the TRAP transporter small permease family.</text>
</comment>
<dbReference type="Proteomes" id="UP000245865">
    <property type="component" value="Unassembled WGS sequence"/>
</dbReference>
<evidence type="ECO:0000256" key="8">
    <source>
        <dbReference type="ARBA" id="ARBA00038436"/>
    </source>
</evidence>
<dbReference type="GO" id="GO:0022857">
    <property type="term" value="F:transmembrane transporter activity"/>
    <property type="evidence" value="ECO:0007669"/>
    <property type="project" value="UniProtKB-UniRule"/>
</dbReference>
<evidence type="ECO:0000313" key="11">
    <source>
        <dbReference type="EMBL" id="PWL16316.1"/>
    </source>
</evidence>
<evidence type="ECO:0000256" key="2">
    <source>
        <dbReference type="ARBA" id="ARBA00022448"/>
    </source>
</evidence>
<gene>
    <name evidence="11" type="ORF">DKP76_18085</name>
</gene>
<dbReference type="RefSeq" id="WP_109708051.1">
    <property type="nucleotide sequence ID" value="NZ_QGDB01000014.1"/>
</dbReference>
<dbReference type="PANTHER" id="PTHR35011">
    <property type="entry name" value="2,3-DIKETO-L-GULONATE TRAP TRANSPORTER SMALL PERMEASE PROTEIN YIAM"/>
    <property type="match status" value="1"/>
</dbReference>
<feature type="transmembrane region" description="Helical" evidence="9">
    <location>
        <begin position="94"/>
        <end position="115"/>
    </location>
</feature>
<reference evidence="11 12" key="1">
    <citation type="submission" date="2018-05" db="EMBL/GenBank/DDBJ databases">
        <title>Comparative genomic sequence analysis between strain HN4 and CCM 8460T (Falsochrobactrum ovis) will provide more evidence to prove that HN4 is a new species of Falsochrobactrum.</title>
        <authorList>
            <person name="Lyu W."/>
            <person name="Sun L."/>
            <person name="Yao L."/>
        </authorList>
    </citation>
    <scope>NUCLEOTIDE SEQUENCE [LARGE SCALE GENOMIC DNA]</scope>
    <source>
        <strain evidence="11 12">HN4</strain>
    </source>
</reference>
<dbReference type="InterPro" id="IPR007387">
    <property type="entry name" value="TRAP_DctQ"/>
</dbReference>